<keyword evidence="1" id="KW-0732">Signal</keyword>
<dbReference type="AlphaFoldDB" id="A0A369QR45"/>
<name>A0A369QR45_9BACT</name>
<accession>A0A369QR45</accession>
<dbReference type="Pfam" id="PF19335">
    <property type="entry name" value="HMBD"/>
    <property type="match status" value="1"/>
</dbReference>
<evidence type="ECO:0000256" key="1">
    <source>
        <dbReference type="SAM" id="SignalP"/>
    </source>
</evidence>
<feature type="signal peptide" evidence="1">
    <location>
        <begin position="1"/>
        <end position="20"/>
    </location>
</feature>
<evidence type="ECO:0000259" key="2">
    <source>
        <dbReference type="Pfam" id="PF19335"/>
    </source>
</evidence>
<evidence type="ECO:0000313" key="4">
    <source>
        <dbReference type="Proteomes" id="UP000253919"/>
    </source>
</evidence>
<feature type="chain" id="PRO_5016936385" description="Heavy metal binding domain-containing protein" evidence="1">
    <location>
        <begin position="21"/>
        <end position="94"/>
    </location>
</feature>
<comment type="caution">
    <text evidence="3">The sequence shown here is derived from an EMBL/GenBank/DDBJ whole genome shotgun (WGS) entry which is preliminary data.</text>
</comment>
<dbReference type="EMBL" id="QASA01000001">
    <property type="protein sequence ID" value="RDC65776.1"/>
    <property type="molecule type" value="Genomic_DNA"/>
</dbReference>
<dbReference type="GO" id="GO:0046872">
    <property type="term" value="F:metal ion binding"/>
    <property type="evidence" value="ECO:0007669"/>
    <property type="project" value="InterPro"/>
</dbReference>
<gene>
    <name evidence="3" type="ORF">AHMF7616_04406</name>
</gene>
<sequence>MKFKNTALGLALASSVYVSACNKPASEENAATTEAAKTTTAPDSASTAQFAYICSMKCEGSASHEPGKCPVCSMDLVKNPDYTGATATPDSLAL</sequence>
<dbReference type="Proteomes" id="UP000253919">
    <property type="component" value="Unassembled WGS sequence"/>
</dbReference>
<evidence type="ECO:0000313" key="3">
    <source>
        <dbReference type="EMBL" id="RDC65776.1"/>
    </source>
</evidence>
<keyword evidence="4" id="KW-1185">Reference proteome</keyword>
<feature type="domain" description="Heavy metal binding" evidence="2">
    <location>
        <begin position="52"/>
        <end position="79"/>
    </location>
</feature>
<protein>
    <recommendedName>
        <fullName evidence="2">Heavy metal binding domain-containing protein</fullName>
    </recommendedName>
</protein>
<dbReference type="InterPro" id="IPR045800">
    <property type="entry name" value="HMBD"/>
</dbReference>
<organism evidence="3 4">
    <name type="scientific">Adhaeribacter pallidiroseus</name>
    <dbReference type="NCBI Taxonomy" id="2072847"/>
    <lineage>
        <taxon>Bacteria</taxon>
        <taxon>Pseudomonadati</taxon>
        <taxon>Bacteroidota</taxon>
        <taxon>Cytophagia</taxon>
        <taxon>Cytophagales</taxon>
        <taxon>Hymenobacteraceae</taxon>
        <taxon>Adhaeribacter</taxon>
    </lineage>
</organism>
<dbReference type="OrthoDB" id="1523860at2"/>
<dbReference type="RefSeq" id="WP_115374734.1">
    <property type="nucleotide sequence ID" value="NZ_QASA01000001.1"/>
</dbReference>
<proteinExistence type="predicted"/>
<reference evidence="3 4" key="1">
    <citation type="submission" date="2018-04" db="EMBL/GenBank/DDBJ databases">
        <title>Adhaeribacter sp. HMF7616 genome sequencing and assembly.</title>
        <authorList>
            <person name="Kang H."/>
            <person name="Kang J."/>
            <person name="Cha I."/>
            <person name="Kim H."/>
            <person name="Joh K."/>
        </authorList>
    </citation>
    <scope>NUCLEOTIDE SEQUENCE [LARGE SCALE GENOMIC DNA]</scope>
    <source>
        <strain evidence="3 4">HMF7616</strain>
    </source>
</reference>